<feature type="compositionally biased region" description="Basic and acidic residues" evidence="1">
    <location>
        <begin position="613"/>
        <end position="626"/>
    </location>
</feature>
<name>A0ABV6UK80_9ACTN</name>
<comment type="caution">
    <text evidence="2">The sequence shown here is derived from an EMBL/GenBank/DDBJ whole genome shotgun (WGS) entry which is preliminary data.</text>
</comment>
<dbReference type="Pfam" id="PF13432">
    <property type="entry name" value="TPR_16"/>
    <property type="match status" value="1"/>
</dbReference>
<feature type="region of interest" description="Disordered" evidence="1">
    <location>
        <begin position="613"/>
        <end position="663"/>
    </location>
</feature>
<evidence type="ECO:0000256" key="1">
    <source>
        <dbReference type="SAM" id="MobiDB-lite"/>
    </source>
</evidence>
<dbReference type="EMBL" id="JBHEZZ010000005">
    <property type="protein sequence ID" value="MFC1401857.1"/>
    <property type="molecule type" value="Genomic_DNA"/>
</dbReference>
<accession>A0ABV6UK80</accession>
<feature type="region of interest" description="Disordered" evidence="1">
    <location>
        <begin position="1"/>
        <end position="25"/>
    </location>
</feature>
<organism evidence="2 3">
    <name type="scientific">Streptacidiphilus cavernicola</name>
    <dbReference type="NCBI Taxonomy" id="3342716"/>
    <lineage>
        <taxon>Bacteria</taxon>
        <taxon>Bacillati</taxon>
        <taxon>Actinomycetota</taxon>
        <taxon>Actinomycetes</taxon>
        <taxon>Kitasatosporales</taxon>
        <taxon>Streptomycetaceae</taxon>
        <taxon>Streptacidiphilus</taxon>
    </lineage>
</organism>
<sequence length="663" mass="72406">MEQQPGPEAGDLHSGHAECGPTGPERLEAEGEVAVARLVMDGGDLRHAASHLGFAVAVDPVLPEAHEALTELAVRAGGAEAAVELFPMDPPYTGAVACRSHLYAACGRWADALGLLASVMRVEPSLPWAQVAWMARPDLVELIDAEVGYQAVARYVGGGLPDPMPPQLQEAARPFYALVQVLVERNPQEAKLQAIASGLARRYQDHERAVAWAQKAVRIDPGHMSRLMLGYALRAAGRPREALAVWEEQLRADSSDDYLHVDVAETYADLGEPEAGLPWLERVLESNPDHPKAAPTHRALRFRIDADPAHLLALADHARVHPDHTHASTILARLSRNQAWLSGVPSATEAVVNILHQFLADPANDATHTIQIASSMVEPPSSVLAFLTAFPKSTVMVKETGDPDPRLPQYQDGTEIWAYDGLRARPALAPPRPETTELVRRVAEISWPSLPAAYDHAAALVALPLEDLLGILAHPPVPRDDQQGALLRGKAPDLWIRAVQSFACLGIAHHRTEQPWTESDRRRVLVDLLFGAEDWVNEAAGFALVTAAWMDPDIRPEVGHMVVDRFLSCAKAYQTREVTILGSLSRLVLLCPWLDRKFTGLANDMLKAIERNDAQVPEDKAEREQEMVEMAKSAAPGAIADSTPTKGQAPASSRRWPFGRRRR</sequence>
<gene>
    <name evidence="2" type="ORF">ACEZDJ_11220</name>
</gene>
<evidence type="ECO:0000313" key="3">
    <source>
        <dbReference type="Proteomes" id="UP001592528"/>
    </source>
</evidence>
<dbReference type="Gene3D" id="1.25.40.10">
    <property type="entry name" value="Tetratricopeptide repeat domain"/>
    <property type="match status" value="1"/>
</dbReference>
<dbReference type="Proteomes" id="UP001592528">
    <property type="component" value="Unassembled WGS sequence"/>
</dbReference>
<protein>
    <submittedName>
        <fullName evidence="2">Tetratricopeptide repeat protein</fullName>
    </submittedName>
</protein>
<dbReference type="SUPFAM" id="SSF48452">
    <property type="entry name" value="TPR-like"/>
    <property type="match status" value="1"/>
</dbReference>
<dbReference type="RefSeq" id="WP_051725518.1">
    <property type="nucleotide sequence ID" value="NZ_JBHEZZ010000005.1"/>
</dbReference>
<reference evidence="2 3" key="1">
    <citation type="submission" date="2024-09" db="EMBL/GenBank/DDBJ databases">
        <authorList>
            <person name="Lee S.D."/>
        </authorList>
    </citation>
    <scope>NUCLEOTIDE SEQUENCE [LARGE SCALE GENOMIC DNA]</scope>
    <source>
        <strain evidence="2 3">N1-5</strain>
    </source>
</reference>
<evidence type="ECO:0000313" key="2">
    <source>
        <dbReference type="EMBL" id="MFC1401857.1"/>
    </source>
</evidence>
<keyword evidence="3" id="KW-1185">Reference proteome</keyword>
<proteinExistence type="predicted"/>
<dbReference type="InterPro" id="IPR011990">
    <property type="entry name" value="TPR-like_helical_dom_sf"/>
</dbReference>